<gene>
    <name evidence="2" type="ORF">CA14_010623</name>
</gene>
<dbReference type="Proteomes" id="UP000275480">
    <property type="component" value="Unassembled WGS sequence"/>
</dbReference>
<feature type="region of interest" description="Disordered" evidence="1">
    <location>
        <begin position="51"/>
        <end position="89"/>
    </location>
</feature>
<dbReference type="EMBL" id="QQZZ01000105">
    <property type="protein sequence ID" value="RMZ41949.1"/>
    <property type="molecule type" value="Genomic_DNA"/>
</dbReference>
<protein>
    <submittedName>
        <fullName evidence="2">Uncharacterized protein</fullName>
    </submittedName>
</protein>
<name>A0AB74C5R8_ASPFL</name>
<dbReference type="AlphaFoldDB" id="A0AB74C5R8"/>
<evidence type="ECO:0000313" key="3">
    <source>
        <dbReference type="Proteomes" id="UP000275480"/>
    </source>
</evidence>
<feature type="compositionally biased region" description="Basic and acidic residues" evidence="1">
    <location>
        <begin position="68"/>
        <end position="88"/>
    </location>
</feature>
<organism evidence="2 3">
    <name type="scientific">Aspergillus flavus</name>
    <dbReference type="NCBI Taxonomy" id="5059"/>
    <lineage>
        <taxon>Eukaryota</taxon>
        <taxon>Fungi</taxon>
        <taxon>Dikarya</taxon>
        <taxon>Ascomycota</taxon>
        <taxon>Pezizomycotina</taxon>
        <taxon>Eurotiomycetes</taxon>
        <taxon>Eurotiomycetidae</taxon>
        <taxon>Eurotiales</taxon>
        <taxon>Aspergillaceae</taxon>
        <taxon>Aspergillus</taxon>
        <taxon>Aspergillus subgen. Circumdati</taxon>
    </lineage>
</organism>
<evidence type="ECO:0000256" key="1">
    <source>
        <dbReference type="SAM" id="MobiDB-lite"/>
    </source>
</evidence>
<accession>A0AB74C5R8</accession>
<reference evidence="2 3" key="1">
    <citation type="submission" date="2018-07" db="EMBL/GenBank/DDBJ databases">
        <title>Identification of spontaneous genetic mutation associated with occurrence of a yellow conidial color mutant of Aspergillus flavus.</title>
        <authorList>
            <person name="Chang P.-K."/>
            <person name="Mack B.M."/>
            <person name="Scharfenstein L."/>
            <person name="Gilbert M.K."/>
        </authorList>
    </citation>
    <scope>NUCLEOTIDE SEQUENCE [LARGE SCALE GENOMIC DNA]</scope>
    <source>
        <strain evidence="2 3">CA14</strain>
    </source>
</reference>
<comment type="caution">
    <text evidence="2">The sequence shown here is derived from an EMBL/GenBank/DDBJ whole genome shotgun (WGS) entry which is preliminary data.</text>
</comment>
<evidence type="ECO:0000313" key="2">
    <source>
        <dbReference type="EMBL" id="RMZ41949.1"/>
    </source>
</evidence>
<proteinExistence type="predicted"/>
<sequence>MLSATRLQVGRMGNRSRLLYGVLMRNPLHNGRGLEPILELPFFLLPASVPFDEEERDDRDDQQENDGNEDRFEQDLQDTHNDGGDTIKGEQLMVVGSQKPVNENSSTTLYFEQPWWTVENFHALDGMAAREGVLIGRLLWQVNVSIIDGA</sequence>
<feature type="compositionally biased region" description="Acidic residues" evidence="1">
    <location>
        <begin position="51"/>
        <end position="67"/>
    </location>
</feature>